<dbReference type="Gene3D" id="3.80.10.10">
    <property type="entry name" value="Ribonuclease Inhibitor"/>
    <property type="match status" value="1"/>
</dbReference>
<evidence type="ECO:0000313" key="3">
    <source>
        <dbReference type="Proteomes" id="UP000078512"/>
    </source>
</evidence>
<sequence length="863" mass="98096">MDPLSQLPLECLQHILAILAQQNNTHALAALLCTNKNIAFLTLPFLYADPYRPSTRLYTNGEWRAHKRHQGASHGLTRMLLDRVPAARLPFLLRFALQVTSTSQETNTSSSASPPIDYCAYIRHLNMDKDSINIDKYWSQENPSPRLLEFVTGTEFERLCGLDRILPTYYDNFGKERHLRQFYRVILFREATWTLGEPIFEQLQSLTIPISMIEQYLGVVSRLERLERIRFLLDALFDYKSSYVWSAALEELMFPIDDLKNQAMHSAMQFVKEHAQLFPGQLVGGVSFVNGDFWVDAPQNCPRDIQLEVARLLPPLRDVSSVTDENWAHFAAHISSTDLGQVETIVNRDFGRDAVMSLGLVIDDGDERPFLQRCRGLRSLEMVADGSRDRFKWAVEEKRQALSRANNGLGFATGISGGVGASGTTMSLQQQQQQQQQQQRLVPLTKFTLTEQRHRIVREIYDITFAFNQTLTHLTIFANFDSHSTAFQFEFGRVELPVLTHLILSTAREVAVIDEQFLRRCPNLKFVTFSDKTFHYRPENIVTNPLAHLPHLEHLDLMGTSALKFHPVTLDSTPNLVSLCMGIIPMHGIDHNDVFIPDIEELNRSFGIQNDSDNTNNNNNNNSTLSASEEADTDMEGAEPGRNVRPQWSWNWEFLQLRNLHLTGEFAFLFKFRMLRGCPALETLALEIQSNSYRFRVITPLDLRPAPLHPPRDINCTRLSVSSATTTTTTEMTVLPRLRTLRLKGSWAITQPVLSDLLLKTCPELEVLHLEGWKAGSLAGLIDLVRTMYERTGKMQELWVGMHRVNGLTIEKMRVIGMFPVGHPEMVGKDVLPIEVHAPRNQDAWFSILRKCSGGSSGSEAKL</sequence>
<gene>
    <name evidence="2" type="ORF">K457DRAFT_29889</name>
</gene>
<dbReference type="OrthoDB" id="2360563at2759"/>
<dbReference type="InterPro" id="IPR032675">
    <property type="entry name" value="LRR_dom_sf"/>
</dbReference>
<evidence type="ECO:0000256" key="1">
    <source>
        <dbReference type="SAM" id="MobiDB-lite"/>
    </source>
</evidence>
<protein>
    <recommendedName>
        <fullName evidence="4">F-box domain-containing protein</fullName>
    </recommendedName>
</protein>
<dbReference type="Proteomes" id="UP000078512">
    <property type="component" value="Unassembled WGS sequence"/>
</dbReference>
<name>A0A197K626_9FUNG</name>
<feature type="compositionally biased region" description="Low complexity" evidence="1">
    <location>
        <begin position="610"/>
        <end position="624"/>
    </location>
</feature>
<dbReference type="EMBL" id="KV442024">
    <property type="protein sequence ID" value="OAQ32623.1"/>
    <property type="molecule type" value="Genomic_DNA"/>
</dbReference>
<organism evidence="2 3">
    <name type="scientific">Linnemannia elongata AG-77</name>
    <dbReference type="NCBI Taxonomy" id="1314771"/>
    <lineage>
        <taxon>Eukaryota</taxon>
        <taxon>Fungi</taxon>
        <taxon>Fungi incertae sedis</taxon>
        <taxon>Mucoromycota</taxon>
        <taxon>Mortierellomycotina</taxon>
        <taxon>Mortierellomycetes</taxon>
        <taxon>Mortierellales</taxon>
        <taxon>Mortierellaceae</taxon>
        <taxon>Linnemannia</taxon>
    </lineage>
</organism>
<reference evidence="2 3" key="1">
    <citation type="submission" date="2016-05" db="EMBL/GenBank/DDBJ databases">
        <title>Genome sequencing reveals origins of a unique bacterial endosymbiosis in the earliest lineages of terrestrial Fungi.</title>
        <authorList>
            <consortium name="DOE Joint Genome Institute"/>
            <person name="Uehling J."/>
            <person name="Gryganskyi A."/>
            <person name="Hameed K."/>
            <person name="Tschaplinski T."/>
            <person name="Misztal P."/>
            <person name="Wu S."/>
            <person name="Desiro A."/>
            <person name="Vande Pol N."/>
            <person name="Du Z.-Y."/>
            <person name="Zienkiewicz A."/>
            <person name="Zienkiewicz K."/>
            <person name="Morin E."/>
            <person name="Tisserant E."/>
            <person name="Splivallo R."/>
            <person name="Hainaut M."/>
            <person name="Henrissat B."/>
            <person name="Ohm R."/>
            <person name="Kuo A."/>
            <person name="Yan J."/>
            <person name="Lipzen A."/>
            <person name="Nolan M."/>
            <person name="Labutti K."/>
            <person name="Barry K."/>
            <person name="Goldstein A."/>
            <person name="Labbe J."/>
            <person name="Schadt C."/>
            <person name="Tuskan G."/>
            <person name="Grigoriev I."/>
            <person name="Martin F."/>
            <person name="Vilgalys R."/>
            <person name="Bonito G."/>
        </authorList>
    </citation>
    <scope>NUCLEOTIDE SEQUENCE [LARGE SCALE GENOMIC DNA]</scope>
    <source>
        <strain evidence="2 3">AG-77</strain>
    </source>
</reference>
<accession>A0A197K626</accession>
<feature type="region of interest" description="Disordered" evidence="1">
    <location>
        <begin position="607"/>
        <end position="642"/>
    </location>
</feature>
<keyword evidence="3" id="KW-1185">Reference proteome</keyword>
<dbReference type="SUPFAM" id="SSF52047">
    <property type="entry name" value="RNI-like"/>
    <property type="match status" value="1"/>
</dbReference>
<evidence type="ECO:0008006" key="4">
    <source>
        <dbReference type="Google" id="ProtNLM"/>
    </source>
</evidence>
<dbReference type="AlphaFoldDB" id="A0A197K626"/>
<evidence type="ECO:0000313" key="2">
    <source>
        <dbReference type="EMBL" id="OAQ32623.1"/>
    </source>
</evidence>
<proteinExistence type="predicted"/>